<dbReference type="AlphaFoldDB" id="A0A165DB94"/>
<gene>
    <name evidence="1" type="ORF">EXIGLDRAFT_776846</name>
</gene>
<evidence type="ECO:0000313" key="1">
    <source>
        <dbReference type="EMBL" id="KZV84151.1"/>
    </source>
</evidence>
<sequence length="179" mass="20110">MPLPALPTGNWPAQFHEANDKLVEAYTHGKSLLGKTDVDPIRLQIQFDRILGECKPLLEGLERSDVPRRWVHKCARKLARQAGLLMHAAEAARGVDHTATRQVEPTTIVYTGRPGRPKKIISASWMRNAFGRRRALKQSVVAQLAGVSRHTLRARMKDAGITKHFTPLTNDELDRLVKQ</sequence>
<proteinExistence type="predicted"/>
<dbReference type="Proteomes" id="UP000077266">
    <property type="component" value="Unassembled WGS sequence"/>
</dbReference>
<dbReference type="EMBL" id="KV426238">
    <property type="protein sequence ID" value="KZV84151.1"/>
    <property type="molecule type" value="Genomic_DNA"/>
</dbReference>
<dbReference type="OrthoDB" id="2686689at2759"/>
<dbReference type="InParanoid" id="A0A165DB94"/>
<protein>
    <submittedName>
        <fullName evidence="1">Uncharacterized protein</fullName>
    </submittedName>
</protein>
<keyword evidence="2" id="KW-1185">Reference proteome</keyword>
<dbReference type="STRING" id="1314781.A0A165DB94"/>
<reference evidence="1 2" key="1">
    <citation type="journal article" date="2016" name="Mol. Biol. Evol.">
        <title>Comparative Genomics of Early-Diverging Mushroom-Forming Fungi Provides Insights into the Origins of Lignocellulose Decay Capabilities.</title>
        <authorList>
            <person name="Nagy L.G."/>
            <person name="Riley R."/>
            <person name="Tritt A."/>
            <person name="Adam C."/>
            <person name="Daum C."/>
            <person name="Floudas D."/>
            <person name="Sun H."/>
            <person name="Yadav J.S."/>
            <person name="Pangilinan J."/>
            <person name="Larsson K.H."/>
            <person name="Matsuura K."/>
            <person name="Barry K."/>
            <person name="Labutti K."/>
            <person name="Kuo R."/>
            <person name="Ohm R.A."/>
            <person name="Bhattacharya S.S."/>
            <person name="Shirouzu T."/>
            <person name="Yoshinaga Y."/>
            <person name="Martin F.M."/>
            <person name="Grigoriev I.V."/>
            <person name="Hibbett D.S."/>
        </authorList>
    </citation>
    <scope>NUCLEOTIDE SEQUENCE [LARGE SCALE GENOMIC DNA]</scope>
    <source>
        <strain evidence="1 2">HHB12029</strain>
    </source>
</reference>
<organism evidence="1 2">
    <name type="scientific">Exidia glandulosa HHB12029</name>
    <dbReference type="NCBI Taxonomy" id="1314781"/>
    <lineage>
        <taxon>Eukaryota</taxon>
        <taxon>Fungi</taxon>
        <taxon>Dikarya</taxon>
        <taxon>Basidiomycota</taxon>
        <taxon>Agaricomycotina</taxon>
        <taxon>Agaricomycetes</taxon>
        <taxon>Auriculariales</taxon>
        <taxon>Exidiaceae</taxon>
        <taxon>Exidia</taxon>
    </lineage>
</organism>
<accession>A0A165DB94</accession>
<name>A0A165DB94_EXIGL</name>
<evidence type="ECO:0000313" key="2">
    <source>
        <dbReference type="Proteomes" id="UP000077266"/>
    </source>
</evidence>